<evidence type="ECO:0000313" key="2">
    <source>
        <dbReference type="Proteomes" id="UP001189624"/>
    </source>
</evidence>
<evidence type="ECO:0000313" key="1">
    <source>
        <dbReference type="EMBL" id="CAJ1965530.1"/>
    </source>
</evidence>
<organism evidence="1 2">
    <name type="scientific">Sphenostylis stenocarpa</name>
    <dbReference type="NCBI Taxonomy" id="92480"/>
    <lineage>
        <taxon>Eukaryota</taxon>
        <taxon>Viridiplantae</taxon>
        <taxon>Streptophyta</taxon>
        <taxon>Embryophyta</taxon>
        <taxon>Tracheophyta</taxon>
        <taxon>Spermatophyta</taxon>
        <taxon>Magnoliopsida</taxon>
        <taxon>eudicotyledons</taxon>
        <taxon>Gunneridae</taxon>
        <taxon>Pentapetalae</taxon>
        <taxon>rosids</taxon>
        <taxon>fabids</taxon>
        <taxon>Fabales</taxon>
        <taxon>Fabaceae</taxon>
        <taxon>Papilionoideae</taxon>
        <taxon>50 kb inversion clade</taxon>
        <taxon>NPAAA clade</taxon>
        <taxon>indigoferoid/millettioid clade</taxon>
        <taxon>Phaseoleae</taxon>
        <taxon>Sphenostylis</taxon>
    </lineage>
</organism>
<sequence>MLAIKQKERHSAIPFSVNSGATKRDCDDSRWLAWGESWPGLRGGVRYFVEGDR</sequence>
<name>A0AA86TGH8_9FABA</name>
<reference evidence="1" key="1">
    <citation type="submission" date="2023-10" db="EMBL/GenBank/DDBJ databases">
        <authorList>
            <person name="Domelevo Entfellner J.-B."/>
        </authorList>
    </citation>
    <scope>NUCLEOTIDE SEQUENCE</scope>
</reference>
<dbReference type="EMBL" id="OY731403">
    <property type="protein sequence ID" value="CAJ1965530.1"/>
    <property type="molecule type" value="Genomic_DNA"/>
</dbReference>
<proteinExistence type="predicted"/>
<gene>
    <name evidence="1" type="ORF">AYBTSS11_LOCUS20889</name>
</gene>
<dbReference type="AlphaFoldDB" id="A0AA86TGH8"/>
<dbReference type="Gramene" id="rna-AYBTSS11_LOCUS20889">
    <property type="protein sequence ID" value="CAJ1965530.1"/>
    <property type="gene ID" value="gene-AYBTSS11_LOCUS20889"/>
</dbReference>
<accession>A0AA86TGH8</accession>
<protein>
    <submittedName>
        <fullName evidence="1">Uncharacterized protein</fullName>
    </submittedName>
</protein>
<keyword evidence="2" id="KW-1185">Reference proteome</keyword>
<dbReference type="Proteomes" id="UP001189624">
    <property type="component" value="Chromosome 6"/>
</dbReference>